<feature type="domain" description="Histidine kinase" evidence="5">
    <location>
        <begin position="142"/>
        <end position="358"/>
    </location>
</feature>
<dbReference type="InterPro" id="IPR003661">
    <property type="entry name" value="HisK_dim/P_dom"/>
</dbReference>
<feature type="modified residue" description="4-aspartylphosphate" evidence="4">
    <location>
        <position position="52"/>
    </location>
</feature>
<evidence type="ECO:0000259" key="5">
    <source>
        <dbReference type="PROSITE" id="PS50109"/>
    </source>
</evidence>
<name>A0AAT9GK01_9BACT</name>
<evidence type="ECO:0000256" key="1">
    <source>
        <dbReference type="ARBA" id="ARBA00000085"/>
    </source>
</evidence>
<dbReference type="InterPro" id="IPR036890">
    <property type="entry name" value="HATPase_C_sf"/>
</dbReference>
<evidence type="ECO:0000313" key="7">
    <source>
        <dbReference type="EMBL" id="BFG71029.1"/>
    </source>
</evidence>
<dbReference type="CDD" id="cd17574">
    <property type="entry name" value="REC_OmpR"/>
    <property type="match status" value="1"/>
</dbReference>
<dbReference type="CDD" id="cd00082">
    <property type="entry name" value="HisKA"/>
    <property type="match status" value="1"/>
</dbReference>
<dbReference type="Pfam" id="PF00072">
    <property type="entry name" value="Response_reg"/>
    <property type="match status" value="1"/>
</dbReference>
<dbReference type="AlphaFoldDB" id="A0AAT9GK01"/>
<dbReference type="InterPro" id="IPR036097">
    <property type="entry name" value="HisK_dim/P_sf"/>
</dbReference>
<sequence>MYKVLVVEDEKNIRYSIQEILLFSGYEVELAENGLVGLQILKAKKFDLILCDVMMPEMDGFELLATLKKDETFNTPFIFLTAKAQYDDLRTGMNLGADDYIFKPFKSKDLITAIESRISKKDKLVGALINKSQELEKTLELMVGHEFNTPMNGILSFSKMIRENAQKWNDKELVDFCDYLDKSSQRLHQTFNKVKLLLELQQGGTQVQQSTEKRFDAEHIITRISNDIALRSNRTADLILQKIDHVLTAVDEELFTILLSEIIENAFKFSDAGDSVTVQSEKQADVYVLQITDTGKKITAEELSSYESFTQFNRNKYEQQGLGAGLAIAKAIIGLYKGELIFSDNKPSGICVTIKLKL</sequence>
<dbReference type="PANTHER" id="PTHR43547">
    <property type="entry name" value="TWO-COMPONENT HISTIDINE KINASE"/>
    <property type="match status" value="1"/>
</dbReference>
<dbReference type="Gene3D" id="3.40.50.2300">
    <property type="match status" value="1"/>
</dbReference>
<proteinExistence type="predicted"/>
<dbReference type="PROSITE" id="PS50110">
    <property type="entry name" value="RESPONSE_REGULATORY"/>
    <property type="match status" value="1"/>
</dbReference>
<gene>
    <name evidence="7" type="ORF">KACHI17_19100</name>
</gene>
<feature type="domain" description="Response regulatory" evidence="6">
    <location>
        <begin position="3"/>
        <end position="118"/>
    </location>
</feature>
<evidence type="ECO:0000256" key="2">
    <source>
        <dbReference type="ARBA" id="ARBA00012438"/>
    </source>
</evidence>
<dbReference type="PROSITE" id="PS50109">
    <property type="entry name" value="HIS_KIN"/>
    <property type="match status" value="1"/>
</dbReference>
<dbReference type="Pfam" id="PF02518">
    <property type="entry name" value="HATPase_c"/>
    <property type="match status" value="1"/>
</dbReference>
<dbReference type="SMART" id="SM00387">
    <property type="entry name" value="HATPase_c"/>
    <property type="match status" value="1"/>
</dbReference>
<dbReference type="EC" id="2.7.13.3" evidence="2"/>
<keyword evidence="3 4" id="KW-0597">Phosphoprotein</keyword>
<dbReference type="InterPro" id="IPR011006">
    <property type="entry name" value="CheY-like_superfamily"/>
</dbReference>
<dbReference type="RefSeq" id="WP_353548666.1">
    <property type="nucleotide sequence ID" value="NZ_AP029612.1"/>
</dbReference>
<protein>
    <recommendedName>
        <fullName evidence="2">histidine kinase</fullName>
        <ecNumber evidence="2">2.7.13.3</ecNumber>
    </recommendedName>
</protein>
<dbReference type="InterPro" id="IPR003594">
    <property type="entry name" value="HATPase_dom"/>
</dbReference>
<dbReference type="SUPFAM" id="SSF47384">
    <property type="entry name" value="Homodimeric domain of signal transducing histidine kinase"/>
    <property type="match status" value="1"/>
</dbReference>
<dbReference type="SUPFAM" id="SSF52172">
    <property type="entry name" value="CheY-like"/>
    <property type="match status" value="1"/>
</dbReference>
<evidence type="ECO:0000256" key="3">
    <source>
        <dbReference type="ARBA" id="ARBA00022553"/>
    </source>
</evidence>
<dbReference type="InterPro" id="IPR001789">
    <property type="entry name" value="Sig_transdc_resp-reg_receiver"/>
</dbReference>
<reference evidence="7" key="1">
    <citation type="submission" date="2024-02" db="EMBL/GenBank/DDBJ databases">
        <title>Sediminibacterium planktonica sp. nov. and Sediminibacterium longus sp. nov., isolated from surface lake and river water.</title>
        <authorList>
            <person name="Watanabe K."/>
            <person name="Takemine S."/>
            <person name="Ishii Y."/>
            <person name="Ogata Y."/>
            <person name="Shindo C."/>
            <person name="Suda W."/>
        </authorList>
    </citation>
    <scope>NUCLEOTIDE SEQUENCE</scope>
    <source>
        <strain evidence="7">KACHI17</strain>
    </source>
</reference>
<dbReference type="SMART" id="SM00388">
    <property type="entry name" value="HisKA"/>
    <property type="match status" value="1"/>
</dbReference>
<dbReference type="Gene3D" id="3.30.565.10">
    <property type="entry name" value="Histidine kinase-like ATPase, C-terminal domain"/>
    <property type="match status" value="1"/>
</dbReference>
<organism evidence="7">
    <name type="scientific">Sediminibacterium sp. KACHI17</name>
    <dbReference type="NCBI Taxonomy" id="1751071"/>
    <lineage>
        <taxon>Bacteria</taxon>
        <taxon>Pseudomonadati</taxon>
        <taxon>Bacteroidota</taxon>
        <taxon>Chitinophagia</taxon>
        <taxon>Chitinophagales</taxon>
        <taxon>Chitinophagaceae</taxon>
        <taxon>Sediminibacterium</taxon>
    </lineage>
</organism>
<dbReference type="EMBL" id="AP029612">
    <property type="protein sequence ID" value="BFG71029.1"/>
    <property type="molecule type" value="Genomic_DNA"/>
</dbReference>
<evidence type="ECO:0000259" key="6">
    <source>
        <dbReference type="PROSITE" id="PS50110"/>
    </source>
</evidence>
<evidence type="ECO:0000256" key="4">
    <source>
        <dbReference type="PROSITE-ProRule" id="PRU00169"/>
    </source>
</evidence>
<dbReference type="Gene3D" id="1.10.287.130">
    <property type="match status" value="1"/>
</dbReference>
<dbReference type="SMART" id="SM00448">
    <property type="entry name" value="REC"/>
    <property type="match status" value="1"/>
</dbReference>
<dbReference type="GO" id="GO:0000155">
    <property type="term" value="F:phosphorelay sensor kinase activity"/>
    <property type="evidence" value="ECO:0007669"/>
    <property type="project" value="InterPro"/>
</dbReference>
<dbReference type="InterPro" id="IPR005467">
    <property type="entry name" value="His_kinase_dom"/>
</dbReference>
<accession>A0AAT9GK01</accession>
<comment type="catalytic activity">
    <reaction evidence="1">
        <text>ATP + protein L-histidine = ADP + protein N-phospho-L-histidine.</text>
        <dbReference type="EC" id="2.7.13.3"/>
    </reaction>
</comment>
<dbReference type="PANTHER" id="PTHR43547:SF2">
    <property type="entry name" value="HYBRID SIGNAL TRANSDUCTION HISTIDINE KINASE C"/>
    <property type="match status" value="1"/>
</dbReference>
<dbReference type="SUPFAM" id="SSF55874">
    <property type="entry name" value="ATPase domain of HSP90 chaperone/DNA topoisomerase II/histidine kinase"/>
    <property type="match status" value="1"/>
</dbReference>